<proteinExistence type="predicted"/>
<sequence length="134" mass="15856">MIELTPSDAPHVIAMRASGRVDEKDLQRVIDTIEDLKKTQPRISLYAELDEMRWMTFTAFLRDLGYGLTQVGEMDRFYRAAIVTDKQWMKHIVRLENRLFREFETRTFPIRDKEAAWTWVRHQPDAPSAESIKN</sequence>
<evidence type="ECO:0000313" key="2">
    <source>
        <dbReference type="Proteomes" id="UP000321272"/>
    </source>
</evidence>
<dbReference type="AlphaFoldDB" id="A0A5B8SU29"/>
<dbReference type="Gene3D" id="3.40.50.10600">
    <property type="entry name" value="SpoIIaa-like domains"/>
    <property type="match status" value="1"/>
</dbReference>
<dbReference type="EMBL" id="CP042382">
    <property type="protein sequence ID" value="QEA39477.1"/>
    <property type="molecule type" value="Genomic_DNA"/>
</dbReference>
<accession>A0A5B8SU29</accession>
<dbReference type="RefSeq" id="WP_147184528.1">
    <property type="nucleotide sequence ID" value="NZ_CP042382.1"/>
</dbReference>
<dbReference type="InterPro" id="IPR036513">
    <property type="entry name" value="STAS_dom_sf"/>
</dbReference>
<evidence type="ECO:0000313" key="1">
    <source>
        <dbReference type="EMBL" id="QEA39477.1"/>
    </source>
</evidence>
<dbReference type="Pfam" id="PF11964">
    <property type="entry name" value="SpoIIAA-like"/>
    <property type="match status" value="1"/>
</dbReference>
<dbReference type="InterPro" id="IPR021866">
    <property type="entry name" value="SpoIIAA-like"/>
</dbReference>
<dbReference type="Proteomes" id="UP000321272">
    <property type="component" value="Chromosome"/>
</dbReference>
<dbReference type="KEGG" id="paur:FGL86_10585"/>
<name>A0A5B8SU29_9GAMM</name>
<dbReference type="InterPro" id="IPR038396">
    <property type="entry name" value="SpoIIAA-like_sf"/>
</dbReference>
<gene>
    <name evidence="1" type="ORF">FGL86_10585</name>
</gene>
<keyword evidence="2" id="KW-1185">Reference proteome</keyword>
<reference evidence="1 2" key="1">
    <citation type="submission" date="2019-06" db="EMBL/GenBank/DDBJ databases">
        <title>Genome analyses of bacteria isolated from kimchi.</title>
        <authorList>
            <person name="Lee S."/>
            <person name="Ahn S."/>
            <person name="Roh S."/>
        </authorList>
    </citation>
    <scope>NUCLEOTIDE SEQUENCE [LARGE SCALE GENOMIC DNA]</scope>
    <source>
        <strain evidence="1 2">CBA4606</strain>
    </source>
</reference>
<dbReference type="SUPFAM" id="SSF52091">
    <property type="entry name" value="SpoIIaa-like"/>
    <property type="match status" value="1"/>
</dbReference>
<organism evidence="1 2">
    <name type="scientific">Pistricoccus aurantiacus</name>
    <dbReference type="NCBI Taxonomy" id="1883414"/>
    <lineage>
        <taxon>Bacteria</taxon>
        <taxon>Pseudomonadati</taxon>
        <taxon>Pseudomonadota</taxon>
        <taxon>Gammaproteobacteria</taxon>
        <taxon>Oceanospirillales</taxon>
        <taxon>Halomonadaceae</taxon>
        <taxon>Pistricoccus</taxon>
    </lineage>
</organism>
<dbReference type="OrthoDB" id="7619266at2"/>
<protein>
    <submittedName>
        <fullName evidence="1">STAS/SEC14 domain-containing protein</fullName>
    </submittedName>
</protein>